<reference evidence="2 3" key="1">
    <citation type="journal article" date="2008" name="Science">
        <title>The Physcomitrella genome reveals evolutionary insights into the conquest of land by plants.</title>
        <authorList>
            <person name="Rensing S."/>
            <person name="Lang D."/>
            <person name="Zimmer A."/>
            <person name="Terry A."/>
            <person name="Salamov A."/>
            <person name="Shapiro H."/>
            <person name="Nishiyama T."/>
            <person name="Perroud P.-F."/>
            <person name="Lindquist E."/>
            <person name="Kamisugi Y."/>
            <person name="Tanahashi T."/>
            <person name="Sakakibara K."/>
            <person name="Fujita T."/>
            <person name="Oishi K."/>
            <person name="Shin-I T."/>
            <person name="Kuroki Y."/>
            <person name="Toyoda A."/>
            <person name="Suzuki Y."/>
            <person name="Hashimoto A."/>
            <person name="Yamaguchi K."/>
            <person name="Sugano A."/>
            <person name="Kohara Y."/>
            <person name="Fujiyama A."/>
            <person name="Anterola A."/>
            <person name="Aoki S."/>
            <person name="Ashton N."/>
            <person name="Barbazuk W.B."/>
            <person name="Barker E."/>
            <person name="Bennetzen J."/>
            <person name="Bezanilla M."/>
            <person name="Blankenship R."/>
            <person name="Cho S.H."/>
            <person name="Dutcher S."/>
            <person name="Estelle M."/>
            <person name="Fawcett J.A."/>
            <person name="Gundlach H."/>
            <person name="Hanada K."/>
            <person name="Heyl A."/>
            <person name="Hicks K.A."/>
            <person name="Hugh J."/>
            <person name="Lohr M."/>
            <person name="Mayer K."/>
            <person name="Melkozernov A."/>
            <person name="Murata T."/>
            <person name="Nelson D."/>
            <person name="Pils B."/>
            <person name="Prigge M."/>
            <person name="Reiss B."/>
            <person name="Renner T."/>
            <person name="Rombauts S."/>
            <person name="Rushton P."/>
            <person name="Sanderfoot A."/>
            <person name="Schween G."/>
            <person name="Shiu S.-H."/>
            <person name="Stueber K."/>
            <person name="Theodoulou F.L."/>
            <person name="Tu H."/>
            <person name="Van de Peer Y."/>
            <person name="Verrier P.J."/>
            <person name="Waters E."/>
            <person name="Wood A."/>
            <person name="Yang L."/>
            <person name="Cove D."/>
            <person name="Cuming A."/>
            <person name="Hasebe M."/>
            <person name="Lucas S."/>
            <person name="Mishler D.B."/>
            <person name="Reski R."/>
            <person name="Grigoriev I."/>
            <person name="Quatrano R.S."/>
            <person name="Boore J.L."/>
        </authorList>
    </citation>
    <scope>NUCLEOTIDE SEQUENCE [LARGE SCALE GENOMIC DNA]</scope>
    <source>
        <strain evidence="2 3">cv. Gransden 2004</strain>
    </source>
</reference>
<proteinExistence type="predicted"/>
<protein>
    <recommendedName>
        <fullName evidence="4">Flagellar associated protein</fullName>
    </recommendedName>
</protein>
<dbReference type="PANTHER" id="PTHR40429:SF1">
    <property type="entry name" value="FLAGELLAR ASSOCIATED PROTEIN"/>
    <property type="match status" value="1"/>
</dbReference>
<dbReference type="EMBL" id="ABEU02000003">
    <property type="status" value="NOT_ANNOTATED_CDS"/>
    <property type="molecule type" value="Genomic_DNA"/>
</dbReference>
<evidence type="ECO:0000313" key="2">
    <source>
        <dbReference type="EnsemblPlants" id="Pp3c3_29930V3.5"/>
    </source>
</evidence>
<feature type="region of interest" description="Disordered" evidence="1">
    <location>
        <begin position="208"/>
        <end position="232"/>
    </location>
</feature>
<dbReference type="Pfam" id="PF07004">
    <property type="entry name" value="SHIPPO-rpt"/>
    <property type="match status" value="1"/>
</dbReference>
<evidence type="ECO:0008006" key="4">
    <source>
        <dbReference type="Google" id="ProtNLM"/>
    </source>
</evidence>
<dbReference type="Proteomes" id="UP000006727">
    <property type="component" value="Chromosome 3"/>
</dbReference>
<evidence type="ECO:0000313" key="3">
    <source>
        <dbReference type="Proteomes" id="UP000006727"/>
    </source>
</evidence>
<dbReference type="OMA" id="IKSSCGE"/>
<feature type="region of interest" description="Disordered" evidence="1">
    <location>
        <begin position="258"/>
        <end position="318"/>
    </location>
</feature>
<keyword evidence="3" id="KW-1185">Reference proteome</keyword>
<evidence type="ECO:0000256" key="1">
    <source>
        <dbReference type="SAM" id="MobiDB-lite"/>
    </source>
</evidence>
<dbReference type="GeneID" id="112280117"/>
<sequence length="318" mass="35070">MTEKKPERVPYWEAFRLDRTWQPGPKLITKTKSACFGPQILSKRITSPCIGFGTGSRYAFQKMFVNNEMAAKAPGNNSPGPVYKLSSSFGKQTESHYESQAEVKIGTAKRFFRRVLDNAPGPGAYNPRGSAFGEQVKSNKRSPEKTAFTTGSRAALTKMFVHRDFDKEKWGLVSPGPDCPQKSAFGLQNRSGNRTAPIVNFTKGLRNVRDRGGESAGPGEYPIKGSVGKQSESHRITLPSFSFPLGTRESRDKTFISREHEKSSVGQISNGPGQFGQTSSVGNQVNSKRTNPPFIKFTKGTRWHREVEDLPGPGAYDV</sequence>
<dbReference type="InParanoid" id="A0A7I4DCC2"/>
<dbReference type="InterPro" id="IPR010736">
    <property type="entry name" value="SHIPPO-rpt"/>
</dbReference>
<dbReference type="Gramene" id="Pp3c3_29930V3.5">
    <property type="protein sequence ID" value="Pp3c3_29930V3.5"/>
    <property type="gene ID" value="Pp3c3_29930"/>
</dbReference>
<name>A0A7I4DCC2_PHYPA</name>
<dbReference type="KEGG" id="ppp:112280117"/>
<gene>
    <name evidence="2" type="primary">LOC112280117</name>
</gene>
<dbReference type="OrthoDB" id="406368at2759"/>
<dbReference type="PANTHER" id="PTHR40429">
    <property type="entry name" value="FLAGELLAR ASSOCIATED PROTEIN"/>
    <property type="match status" value="1"/>
</dbReference>
<dbReference type="AlphaFoldDB" id="A0A7I4DCC2"/>
<feature type="compositionally biased region" description="Polar residues" evidence="1">
    <location>
        <begin position="264"/>
        <end position="290"/>
    </location>
</feature>
<dbReference type="EnsemblPlants" id="Pp3c3_29930V3.5">
    <property type="protein sequence ID" value="Pp3c3_29930V3.5"/>
    <property type="gene ID" value="Pp3c3_29930"/>
</dbReference>
<organism evidence="2 3">
    <name type="scientific">Physcomitrium patens</name>
    <name type="common">Spreading-leaved earth moss</name>
    <name type="synonym">Physcomitrella patens</name>
    <dbReference type="NCBI Taxonomy" id="3218"/>
    <lineage>
        <taxon>Eukaryota</taxon>
        <taxon>Viridiplantae</taxon>
        <taxon>Streptophyta</taxon>
        <taxon>Embryophyta</taxon>
        <taxon>Bryophyta</taxon>
        <taxon>Bryophytina</taxon>
        <taxon>Bryopsida</taxon>
        <taxon>Funariidae</taxon>
        <taxon>Funariales</taxon>
        <taxon>Funariaceae</taxon>
        <taxon>Physcomitrium</taxon>
    </lineage>
</organism>
<dbReference type="RefSeq" id="XP_024370962.1">
    <property type="nucleotide sequence ID" value="XM_024515194.2"/>
</dbReference>
<reference evidence="2" key="3">
    <citation type="submission" date="2020-12" db="UniProtKB">
        <authorList>
            <consortium name="EnsemblPlants"/>
        </authorList>
    </citation>
    <scope>IDENTIFICATION</scope>
</reference>
<feature type="region of interest" description="Disordered" evidence="1">
    <location>
        <begin position="119"/>
        <end position="148"/>
    </location>
</feature>
<accession>A0A7I4DCC2</accession>
<reference evidence="2 3" key="2">
    <citation type="journal article" date="2018" name="Plant J.">
        <title>The Physcomitrella patens chromosome-scale assembly reveals moss genome structure and evolution.</title>
        <authorList>
            <person name="Lang D."/>
            <person name="Ullrich K.K."/>
            <person name="Murat F."/>
            <person name="Fuchs J."/>
            <person name="Jenkins J."/>
            <person name="Haas F.B."/>
            <person name="Piednoel M."/>
            <person name="Gundlach H."/>
            <person name="Van Bel M."/>
            <person name="Meyberg R."/>
            <person name="Vives C."/>
            <person name="Morata J."/>
            <person name="Symeonidi A."/>
            <person name="Hiss M."/>
            <person name="Muchero W."/>
            <person name="Kamisugi Y."/>
            <person name="Saleh O."/>
            <person name="Blanc G."/>
            <person name="Decker E.L."/>
            <person name="van Gessel N."/>
            <person name="Grimwood J."/>
            <person name="Hayes R.D."/>
            <person name="Graham S.W."/>
            <person name="Gunter L.E."/>
            <person name="McDaniel S.F."/>
            <person name="Hoernstein S.N.W."/>
            <person name="Larsson A."/>
            <person name="Li F.W."/>
            <person name="Perroud P.F."/>
            <person name="Phillips J."/>
            <person name="Ranjan P."/>
            <person name="Rokshar D.S."/>
            <person name="Rothfels C.J."/>
            <person name="Schneider L."/>
            <person name="Shu S."/>
            <person name="Stevenson D.W."/>
            <person name="Thummler F."/>
            <person name="Tillich M."/>
            <person name="Villarreal Aguilar J.C."/>
            <person name="Widiez T."/>
            <person name="Wong G.K."/>
            <person name="Wymore A."/>
            <person name="Zhang Y."/>
            <person name="Zimmer A.D."/>
            <person name="Quatrano R.S."/>
            <person name="Mayer K.F.X."/>
            <person name="Goodstein D."/>
            <person name="Casacuberta J.M."/>
            <person name="Vandepoele K."/>
            <person name="Reski R."/>
            <person name="Cuming A.C."/>
            <person name="Tuskan G.A."/>
            <person name="Maumus F."/>
            <person name="Salse J."/>
            <person name="Schmutz J."/>
            <person name="Rensing S.A."/>
        </authorList>
    </citation>
    <scope>NUCLEOTIDE SEQUENCE [LARGE SCALE GENOMIC DNA]</scope>
    <source>
        <strain evidence="2 3">cv. Gransden 2004</strain>
    </source>
</reference>